<keyword evidence="3" id="KW-1185">Reference proteome</keyword>
<dbReference type="EnsemblMetazoa" id="G18326.2">
    <property type="protein sequence ID" value="G18326.2:cds"/>
    <property type="gene ID" value="G18326"/>
</dbReference>
<dbReference type="Proteomes" id="UP000005408">
    <property type="component" value="Unassembled WGS sequence"/>
</dbReference>
<dbReference type="OMA" id="FRRHEGR"/>
<evidence type="ECO:0000256" key="1">
    <source>
        <dbReference type="SAM" id="SignalP"/>
    </source>
</evidence>
<name>A0A8W8JFN7_MAGGI</name>
<reference evidence="2" key="1">
    <citation type="submission" date="2022-08" db="UniProtKB">
        <authorList>
            <consortium name="EnsemblMetazoa"/>
        </authorList>
    </citation>
    <scope>IDENTIFICATION</scope>
    <source>
        <strain evidence="2">05x7-T-G4-1.051#20</strain>
    </source>
</reference>
<proteinExistence type="predicted"/>
<dbReference type="EnsemblMetazoa" id="G18326.1">
    <property type="protein sequence ID" value="G18326.1:cds"/>
    <property type="gene ID" value="G18326"/>
</dbReference>
<protein>
    <submittedName>
        <fullName evidence="2">Uncharacterized protein</fullName>
    </submittedName>
</protein>
<evidence type="ECO:0000313" key="3">
    <source>
        <dbReference type="Proteomes" id="UP000005408"/>
    </source>
</evidence>
<feature type="signal peptide" evidence="1">
    <location>
        <begin position="1"/>
        <end position="26"/>
    </location>
</feature>
<sequence length="261" mass="29939">MRIKSTVLFLVVYIFAINTLVRVICTDPEEEWSLVRQMGFTGFKINRVQKFEDEETQTYNTIIEAPKGTKMDLHDSKTDIHYNILRNTSEWRQLSIGDDQSSALYEAKITMEASERLLLWISLTYGPQSLDIDFSPFVRSVEQNDFKFNDCQFQVERMDGPGWTKYKIIVRGCVCRRSFSASVGKQTSSGFEETAGVSALYFFPFHLYEGSNKDQTSSIFINRTALAQDGVKIQSLKFLIIRDPDNFSDLLTQSIFGCLLT</sequence>
<dbReference type="AlphaFoldDB" id="A0A8W8JFN7"/>
<organism evidence="2 3">
    <name type="scientific">Magallana gigas</name>
    <name type="common">Pacific oyster</name>
    <name type="synonym">Crassostrea gigas</name>
    <dbReference type="NCBI Taxonomy" id="29159"/>
    <lineage>
        <taxon>Eukaryota</taxon>
        <taxon>Metazoa</taxon>
        <taxon>Spiralia</taxon>
        <taxon>Lophotrochozoa</taxon>
        <taxon>Mollusca</taxon>
        <taxon>Bivalvia</taxon>
        <taxon>Autobranchia</taxon>
        <taxon>Pteriomorphia</taxon>
        <taxon>Ostreida</taxon>
        <taxon>Ostreoidea</taxon>
        <taxon>Ostreidae</taxon>
        <taxon>Magallana</taxon>
    </lineage>
</organism>
<evidence type="ECO:0000313" key="2">
    <source>
        <dbReference type="EnsemblMetazoa" id="G18326.1:cds"/>
    </source>
</evidence>
<dbReference type="OrthoDB" id="6152251at2759"/>
<accession>A0A8W8JFN7</accession>
<keyword evidence="1" id="KW-0732">Signal</keyword>
<feature type="chain" id="PRO_5042431056" evidence="1">
    <location>
        <begin position="27"/>
        <end position="261"/>
    </location>
</feature>